<dbReference type="PANTHER" id="PTHR14571:SF9">
    <property type="entry name" value="HISTONE-LYSINE N-METHYLTRANSFERASE SET-26-RELATED"/>
    <property type="match status" value="1"/>
</dbReference>
<dbReference type="KEGG" id="qsa:O6P43_034388"/>
<dbReference type="EMBL" id="JARAOO010000014">
    <property type="protein sequence ID" value="KAJ7945104.1"/>
    <property type="molecule type" value="Genomic_DNA"/>
</dbReference>
<feature type="region of interest" description="Disordered" evidence="3">
    <location>
        <begin position="173"/>
        <end position="209"/>
    </location>
</feature>
<keyword evidence="2" id="KW-0539">Nucleus</keyword>
<evidence type="ECO:0000256" key="3">
    <source>
        <dbReference type="SAM" id="MobiDB-lite"/>
    </source>
</evidence>
<keyword evidence="6" id="KW-1185">Reference proteome</keyword>
<feature type="region of interest" description="Disordered" evidence="3">
    <location>
        <begin position="242"/>
        <end position="281"/>
    </location>
</feature>
<evidence type="ECO:0000259" key="4">
    <source>
        <dbReference type="Pfam" id="PF24659"/>
    </source>
</evidence>
<feature type="compositionally biased region" description="Polar residues" evidence="3">
    <location>
        <begin position="834"/>
        <end position="844"/>
    </location>
</feature>
<evidence type="ECO:0000313" key="6">
    <source>
        <dbReference type="Proteomes" id="UP001163823"/>
    </source>
</evidence>
<feature type="region of interest" description="Disordered" evidence="3">
    <location>
        <begin position="540"/>
        <end position="567"/>
    </location>
</feature>
<dbReference type="PANTHER" id="PTHR14571">
    <property type="entry name" value="HISTONE-LYSINE N-METHYLTRANSFERASE SET-26-RELATED"/>
    <property type="match status" value="1"/>
</dbReference>
<comment type="caution">
    <text evidence="5">The sequence shown here is derived from an EMBL/GenBank/DDBJ whole genome shotgun (WGS) entry which is preliminary data.</text>
</comment>
<feature type="compositionally biased region" description="Polar residues" evidence="3">
    <location>
        <begin position="480"/>
        <end position="501"/>
    </location>
</feature>
<feature type="compositionally biased region" description="Low complexity" evidence="3">
    <location>
        <begin position="242"/>
        <end position="251"/>
    </location>
</feature>
<dbReference type="InterPro" id="IPR056065">
    <property type="entry name" value="DUF7648"/>
</dbReference>
<reference evidence="5" key="1">
    <citation type="journal article" date="2023" name="Science">
        <title>Elucidation of the pathway for biosynthesis of saponin adjuvants from the soapbark tree.</title>
        <authorList>
            <person name="Reed J."/>
            <person name="Orme A."/>
            <person name="El-Demerdash A."/>
            <person name="Owen C."/>
            <person name="Martin L.B.B."/>
            <person name="Misra R.C."/>
            <person name="Kikuchi S."/>
            <person name="Rejzek M."/>
            <person name="Martin A.C."/>
            <person name="Harkess A."/>
            <person name="Leebens-Mack J."/>
            <person name="Louveau T."/>
            <person name="Stephenson M.J."/>
            <person name="Osbourn A."/>
        </authorList>
    </citation>
    <scope>NUCLEOTIDE SEQUENCE</scope>
    <source>
        <strain evidence="5">S10</strain>
    </source>
</reference>
<feature type="compositionally biased region" description="Basic residues" evidence="3">
    <location>
        <begin position="798"/>
        <end position="807"/>
    </location>
</feature>
<name>A0AAD7P7V8_QUISA</name>
<comment type="subcellular location">
    <subcellularLocation>
        <location evidence="1">Nucleus</location>
    </subcellularLocation>
</comment>
<feature type="compositionally biased region" description="Low complexity" evidence="3">
    <location>
        <begin position="540"/>
        <end position="550"/>
    </location>
</feature>
<evidence type="ECO:0000256" key="1">
    <source>
        <dbReference type="ARBA" id="ARBA00004123"/>
    </source>
</evidence>
<dbReference type="Pfam" id="PF24659">
    <property type="entry name" value="DUF7648"/>
    <property type="match status" value="1"/>
</dbReference>
<feature type="compositionally biased region" description="Basic and acidic residues" evidence="3">
    <location>
        <begin position="173"/>
        <end position="202"/>
    </location>
</feature>
<feature type="region of interest" description="Disordered" evidence="3">
    <location>
        <begin position="756"/>
        <end position="844"/>
    </location>
</feature>
<evidence type="ECO:0000256" key="2">
    <source>
        <dbReference type="ARBA" id="ARBA00023242"/>
    </source>
</evidence>
<sequence>MVGLTALGLWIAKNTRNDTEETEVAQLLVDLPTKTMRMETSFASNGPLRRPFRLWTDMPIEETVHVQGIPGGDTSLFGGLSSIFTPQLWKCTGYVPKKFNFQHREFPGWDMKNGNSRMEQENESLVDKGAGVLFSLSKVGVLATPVGTLAGMRDEENGFYRKASLKVMKKWRGDNKEDYRTSRDRSGKMSTRSSDKEADAKRSSNSSKTVVAFTPATYTKQLEFHEDRGPKVFKANTVENNVEEPNINIPPSADGSSEALCPDVSRQEHNDDGNASVKEEGEGQAVDIANDSIAVRSAVHPSSKDTIVRELKDNQVQEFDSDMSPSCVQPNYKAQEIGRLPETVSDCTDKADELSCQMKPELEGSECSLVEQNCFSEIKDCLGSAEEQSNSGGTISISQGLVCQHKLLSAGGKLFRSSSTMVSKLTSNEFKLEDTENVNSIQIVAGCNGHIKKVGCLTDVVRDEEMHEVPRKTVKERPKSSATSSFKALHSSRSLQDPVSKQINSDSKDLVVYSSAKASLAQNAALNSAPATGLLHHPKALQAQSKSSASRLPQRVERPNQTNINPSTRLYQNNALSVYPSSISNSATLSDEELALLLHQELNSSPRVPRVPRARYAGTLPQWASSSSTSMLIKRTSGSGGKDHSLVSRRKYRDTSRDGFCSSHELEDDSKNMERVSSFPDQRKQDTIYTEDASIMIKGRRMTYEKLCHTVLPHWHNLRKHNEERYAYSSPSQAVLDGLRNHQEWAWLVDRGTKTNSNRKRRKVDAEESDDNENGKDRTVKAVEGKSLELHKEEFPKGKRKARKRRQLALQGRAVKDVRKRQRADMLTDGDSGPFSNSSEESFV</sequence>
<dbReference type="GO" id="GO:0005634">
    <property type="term" value="C:nucleus"/>
    <property type="evidence" value="ECO:0007669"/>
    <property type="project" value="UniProtKB-SubCell"/>
</dbReference>
<accession>A0AAD7P7V8</accession>
<protein>
    <submittedName>
        <fullName evidence="5">PHD finger protein</fullName>
    </submittedName>
</protein>
<dbReference type="AlphaFoldDB" id="A0AAD7P7V8"/>
<feature type="region of interest" description="Disordered" evidence="3">
    <location>
        <begin position="468"/>
        <end position="501"/>
    </location>
</feature>
<feature type="region of interest" description="Disordered" evidence="3">
    <location>
        <begin position="631"/>
        <end position="680"/>
    </location>
</feature>
<organism evidence="5 6">
    <name type="scientific">Quillaja saponaria</name>
    <name type="common">Soap bark tree</name>
    <dbReference type="NCBI Taxonomy" id="32244"/>
    <lineage>
        <taxon>Eukaryota</taxon>
        <taxon>Viridiplantae</taxon>
        <taxon>Streptophyta</taxon>
        <taxon>Embryophyta</taxon>
        <taxon>Tracheophyta</taxon>
        <taxon>Spermatophyta</taxon>
        <taxon>Magnoliopsida</taxon>
        <taxon>eudicotyledons</taxon>
        <taxon>Gunneridae</taxon>
        <taxon>Pentapetalae</taxon>
        <taxon>rosids</taxon>
        <taxon>fabids</taxon>
        <taxon>Fabales</taxon>
        <taxon>Quillajaceae</taxon>
        <taxon>Quillaja</taxon>
    </lineage>
</organism>
<feature type="domain" description="DUF7648" evidence="4">
    <location>
        <begin position="695"/>
        <end position="749"/>
    </location>
</feature>
<evidence type="ECO:0000313" key="5">
    <source>
        <dbReference type="EMBL" id="KAJ7945104.1"/>
    </source>
</evidence>
<dbReference type="Proteomes" id="UP001163823">
    <property type="component" value="Chromosome 14"/>
</dbReference>
<gene>
    <name evidence="5" type="ORF">O6P43_034388</name>
</gene>
<feature type="compositionally biased region" description="Basic and acidic residues" evidence="3">
    <location>
        <begin position="265"/>
        <end position="281"/>
    </location>
</feature>
<feature type="compositionally biased region" description="Basic and acidic residues" evidence="3">
    <location>
        <begin position="468"/>
        <end position="479"/>
    </location>
</feature>
<feature type="compositionally biased region" description="Basic and acidic residues" evidence="3">
    <location>
        <begin position="773"/>
        <end position="797"/>
    </location>
</feature>
<proteinExistence type="predicted"/>